<evidence type="ECO:0000313" key="8">
    <source>
        <dbReference type="EMBL" id="OAF68855.1"/>
    </source>
</evidence>
<comment type="function">
    <text evidence="6">Component of the 90S pre-ribosome involved in the maturation of rRNAs. Required for early cleavages of the pre-RNAs in the 40S ribosomal subunit maturation pathway.</text>
</comment>
<keyword evidence="3 6" id="KW-0690">Ribosome biogenesis</keyword>
<keyword evidence="9" id="KW-1185">Reference proteome</keyword>
<dbReference type="AlphaFoldDB" id="A0A177B3K4"/>
<feature type="coiled-coil region" evidence="7">
    <location>
        <begin position="104"/>
        <end position="138"/>
    </location>
</feature>
<keyword evidence="7" id="KW-0175">Coiled coil</keyword>
<comment type="similarity">
    <text evidence="2 6">Belongs to the RRP36 family.</text>
</comment>
<gene>
    <name evidence="8" type="ORF">A3Q56_03417</name>
</gene>
<comment type="subcellular location">
    <subcellularLocation>
        <location evidence="1 6">Nucleus</location>
        <location evidence="1 6">Nucleolus</location>
    </subcellularLocation>
</comment>
<evidence type="ECO:0000256" key="2">
    <source>
        <dbReference type="ARBA" id="ARBA00009418"/>
    </source>
</evidence>
<comment type="caution">
    <text evidence="8">The sequence shown here is derived from an EMBL/GenBank/DDBJ whole genome shotgun (WGS) entry which is preliminary data.</text>
</comment>
<proteinExistence type="inferred from homology"/>
<dbReference type="Pfam" id="PF06102">
    <property type="entry name" value="RRP36"/>
    <property type="match status" value="1"/>
</dbReference>
<dbReference type="InterPro" id="IPR009292">
    <property type="entry name" value="RRP36"/>
</dbReference>
<protein>
    <recommendedName>
        <fullName evidence="6">rRNA biogenesis protein RRP36</fullName>
    </recommendedName>
</protein>
<accession>A0A177B3K4</accession>
<keyword evidence="5 6" id="KW-0539">Nucleus</keyword>
<dbReference type="GO" id="GO:0030686">
    <property type="term" value="C:90S preribosome"/>
    <property type="evidence" value="ECO:0007669"/>
    <property type="project" value="TreeGrafter"/>
</dbReference>
<name>A0A177B3K4_9BILA</name>
<dbReference type="PANTHER" id="PTHR21738">
    <property type="entry name" value="RIBOSOMAL RNA PROCESSING PROTEIN 36 HOMOLOG"/>
    <property type="match status" value="1"/>
</dbReference>
<dbReference type="EMBL" id="LWCA01000377">
    <property type="protein sequence ID" value="OAF68855.1"/>
    <property type="molecule type" value="Genomic_DNA"/>
</dbReference>
<sequence>MQQDLPLYQLIRLNKSEKQNNDRNYKKDSKIKKMKCEPQVVSSRRRPQDITNIPIQKKKTLDPRFDNMYGKFNHQIYENDYNFINNIRNTEIEFLEKDFKKTANDSSKQALDRMKQQNKDLSHKKRKLEIQKDLLKKSGQKYFKNSDKKKIVEISHYKTVNEKSHSKKKHLTF</sequence>
<evidence type="ECO:0000256" key="6">
    <source>
        <dbReference type="RuleBase" id="RU368027"/>
    </source>
</evidence>
<keyword evidence="6" id="KW-0687">Ribonucleoprotein</keyword>
<organism evidence="8 9">
    <name type="scientific">Intoshia linei</name>
    <dbReference type="NCBI Taxonomy" id="1819745"/>
    <lineage>
        <taxon>Eukaryota</taxon>
        <taxon>Metazoa</taxon>
        <taxon>Spiralia</taxon>
        <taxon>Lophotrochozoa</taxon>
        <taxon>Mesozoa</taxon>
        <taxon>Orthonectida</taxon>
        <taxon>Rhopaluridae</taxon>
        <taxon>Intoshia</taxon>
    </lineage>
</organism>
<comment type="subunit">
    <text evidence="6">Associates with 90S and pre-40S pre-ribosomal particles.</text>
</comment>
<evidence type="ECO:0000256" key="1">
    <source>
        <dbReference type="ARBA" id="ARBA00004604"/>
    </source>
</evidence>
<dbReference type="GO" id="GO:0000462">
    <property type="term" value="P:maturation of SSU-rRNA from tricistronic rRNA transcript (SSU-rRNA, 5.8S rRNA, LSU-rRNA)"/>
    <property type="evidence" value="ECO:0007669"/>
    <property type="project" value="TreeGrafter"/>
</dbReference>
<reference evidence="8 9" key="1">
    <citation type="submission" date="2016-04" db="EMBL/GenBank/DDBJ databases">
        <title>The genome of Intoshia linei affirms orthonectids as highly simplified spiralians.</title>
        <authorList>
            <person name="Mikhailov K.V."/>
            <person name="Slusarev G.S."/>
            <person name="Nikitin M.A."/>
            <person name="Logacheva M.D."/>
            <person name="Penin A."/>
            <person name="Aleoshin V."/>
            <person name="Panchin Y.V."/>
        </authorList>
    </citation>
    <scope>NUCLEOTIDE SEQUENCE [LARGE SCALE GENOMIC DNA]</scope>
    <source>
        <strain evidence="8">Intl2013</strain>
        <tissue evidence="8">Whole animal</tissue>
    </source>
</reference>
<evidence type="ECO:0000256" key="3">
    <source>
        <dbReference type="ARBA" id="ARBA00022517"/>
    </source>
</evidence>
<keyword evidence="4 6" id="KW-0698">rRNA processing</keyword>
<evidence type="ECO:0000256" key="4">
    <source>
        <dbReference type="ARBA" id="ARBA00022552"/>
    </source>
</evidence>
<dbReference type="Proteomes" id="UP000078046">
    <property type="component" value="Unassembled WGS sequence"/>
</dbReference>
<dbReference type="GO" id="GO:0005730">
    <property type="term" value="C:nucleolus"/>
    <property type="evidence" value="ECO:0007669"/>
    <property type="project" value="UniProtKB-SubCell"/>
</dbReference>
<evidence type="ECO:0000313" key="9">
    <source>
        <dbReference type="Proteomes" id="UP000078046"/>
    </source>
</evidence>
<evidence type="ECO:0000256" key="7">
    <source>
        <dbReference type="SAM" id="Coils"/>
    </source>
</evidence>
<evidence type="ECO:0000256" key="5">
    <source>
        <dbReference type="ARBA" id="ARBA00023242"/>
    </source>
</evidence>
<dbReference type="PANTHER" id="PTHR21738:SF0">
    <property type="entry name" value="RIBOSOMAL RNA PROCESSING PROTEIN 36 HOMOLOG"/>
    <property type="match status" value="1"/>
</dbReference>
<dbReference type="OrthoDB" id="448446at2759"/>